<evidence type="ECO:0000313" key="4">
    <source>
        <dbReference type="Proteomes" id="UP000321577"/>
    </source>
</evidence>
<keyword evidence="4" id="KW-1185">Reference proteome</keyword>
<proteinExistence type="predicted"/>
<evidence type="ECO:0000259" key="2">
    <source>
        <dbReference type="Pfam" id="PF11127"/>
    </source>
</evidence>
<gene>
    <name evidence="3" type="ORF">BGE01nite_02180</name>
</gene>
<evidence type="ECO:0000313" key="3">
    <source>
        <dbReference type="EMBL" id="GEP40927.1"/>
    </source>
</evidence>
<organism evidence="3 4">
    <name type="scientific">Brevifollis gellanilyticus</name>
    <dbReference type="NCBI Taxonomy" id="748831"/>
    <lineage>
        <taxon>Bacteria</taxon>
        <taxon>Pseudomonadati</taxon>
        <taxon>Verrucomicrobiota</taxon>
        <taxon>Verrucomicrobiia</taxon>
        <taxon>Verrucomicrobiales</taxon>
        <taxon>Verrucomicrobiaceae</taxon>
    </lineage>
</organism>
<sequence length="110" mass="11953">MSDNKHLDNPNPTQPKPAMSLTFQPFDHIPKLDEIGKSLHKNVSPPEQTLSALSGLALLGLGCIQSRGSLRLLMLGTGTALLGRAWTGHCPVYEELDIRRRKAALAEQGN</sequence>
<dbReference type="InterPro" id="IPR021309">
    <property type="entry name" value="YgaP-like_TM"/>
</dbReference>
<name>A0A512M2F9_9BACT</name>
<feature type="domain" description="Inner membrane protein YgaP-like transmembrane" evidence="2">
    <location>
        <begin position="40"/>
        <end position="102"/>
    </location>
</feature>
<dbReference type="OrthoDB" id="3695445at2"/>
<evidence type="ECO:0000256" key="1">
    <source>
        <dbReference type="SAM" id="MobiDB-lite"/>
    </source>
</evidence>
<protein>
    <recommendedName>
        <fullName evidence="2">Inner membrane protein YgaP-like transmembrane domain-containing protein</fullName>
    </recommendedName>
</protein>
<comment type="caution">
    <text evidence="3">The sequence shown here is derived from an EMBL/GenBank/DDBJ whole genome shotgun (WGS) entry which is preliminary data.</text>
</comment>
<dbReference type="AlphaFoldDB" id="A0A512M2F9"/>
<reference evidence="3 4" key="1">
    <citation type="submission" date="2019-07" db="EMBL/GenBank/DDBJ databases">
        <title>Whole genome shotgun sequence of Brevifollis gellanilyticus NBRC 108608.</title>
        <authorList>
            <person name="Hosoyama A."/>
            <person name="Uohara A."/>
            <person name="Ohji S."/>
            <person name="Ichikawa N."/>
        </authorList>
    </citation>
    <scope>NUCLEOTIDE SEQUENCE [LARGE SCALE GENOMIC DNA]</scope>
    <source>
        <strain evidence="3 4">NBRC 108608</strain>
    </source>
</reference>
<dbReference type="EMBL" id="BKAG01000001">
    <property type="protein sequence ID" value="GEP40927.1"/>
    <property type="molecule type" value="Genomic_DNA"/>
</dbReference>
<feature type="region of interest" description="Disordered" evidence="1">
    <location>
        <begin position="1"/>
        <end position="20"/>
    </location>
</feature>
<dbReference type="Proteomes" id="UP000321577">
    <property type="component" value="Unassembled WGS sequence"/>
</dbReference>
<dbReference type="Pfam" id="PF11127">
    <property type="entry name" value="YgaP-like_TM"/>
    <property type="match status" value="1"/>
</dbReference>
<accession>A0A512M2F9</accession>